<proteinExistence type="predicted"/>
<reference evidence="2" key="1">
    <citation type="journal article" date="2019" name="Int. J. Syst. Evol. Microbiol.">
        <title>The Global Catalogue of Microorganisms (GCM) 10K type strain sequencing project: providing services to taxonomists for standard genome sequencing and annotation.</title>
        <authorList>
            <consortium name="The Broad Institute Genomics Platform"/>
            <consortium name="The Broad Institute Genome Sequencing Center for Infectious Disease"/>
            <person name="Wu L."/>
            <person name="Ma J."/>
        </authorList>
    </citation>
    <scope>NUCLEOTIDE SEQUENCE [LARGE SCALE GENOMIC DNA]</scope>
    <source>
        <strain evidence="2">CGMCC 4.7367</strain>
    </source>
</reference>
<sequence length="383" mass="43220">MAGQLKVPMADKLNWAQVMRPRIPLVYLDLNHVVAMARVRTGHPKADPAYGRLFESARRAAGERRAIFPLSDSHIWEIHKIADPKQRGALADVLELLTGYQYMLGRTTLAQLEFIAGIAAVTGEPLPDELGYPLIRSTIGHAFGLVGGLKIVDEQGNDKTEDTRRATGTAEFDRTMAELNYKFERDALRGPADDEIEDLRSQHGYRPEVALATHESRVDFERATSRILDENPKLRRGRLRDLIAGREFVHEWLDMFNRVQVERLESGQPTFDPTDDQMRALMAAMPHAQVAISVKTRFHKNPAHVWKSNHVTDIDAISIAYAYCEAVFTDKEVRSALLDSPELRLMGTFVPRRVDELVSWLDQLPAYIAPDMVVPHPLVRTSS</sequence>
<protein>
    <recommendedName>
        <fullName evidence="3">PIN domain-containing protein</fullName>
    </recommendedName>
</protein>
<evidence type="ECO:0000313" key="2">
    <source>
        <dbReference type="Proteomes" id="UP000605568"/>
    </source>
</evidence>
<dbReference type="EMBL" id="BNAR01000006">
    <property type="protein sequence ID" value="GHH43966.1"/>
    <property type="molecule type" value="Genomic_DNA"/>
</dbReference>
<evidence type="ECO:0008006" key="3">
    <source>
        <dbReference type="Google" id="ProtNLM"/>
    </source>
</evidence>
<comment type="caution">
    <text evidence="1">The sequence shown here is derived from an EMBL/GenBank/DDBJ whole genome shotgun (WGS) entry which is preliminary data.</text>
</comment>
<evidence type="ECO:0000313" key="1">
    <source>
        <dbReference type="EMBL" id="GHH43966.1"/>
    </source>
</evidence>
<accession>A0ABQ3MGF4</accession>
<gene>
    <name evidence="1" type="ORF">GCM10017774_42570</name>
</gene>
<organism evidence="1 2">
    <name type="scientific">Lentzea cavernae</name>
    <dbReference type="NCBI Taxonomy" id="2020703"/>
    <lineage>
        <taxon>Bacteria</taxon>
        <taxon>Bacillati</taxon>
        <taxon>Actinomycetota</taxon>
        <taxon>Actinomycetes</taxon>
        <taxon>Pseudonocardiales</taxon>
        <taxon>Pseudonocardiaceae</taxon>
        <taxon>Lentzea</taxon>
    </lineage>
</organism>
<name>A0ABQ3MGF4_9PSEU</name>
<keyword evidence="2" id="KW-1185">Reference proteome</keyword>
<dbReference type="Proteomes" id="UP000605568">
    <property type="component" value="Unassembled WGS sequence"/>
</dbReference>